<dbReference type="AlphaFoldDB" id="A0A0C3CIZ4"/>
<organism evidence="1 2">
    <name type="scientific">Oidiodendron maius (strain Zn)</name>
    <dbReference type="NCBI Taxonomy" id="913774"/>
    <lineage>
        <taxon>Eukaryota</taxon>
        <taxon>Fungi</taxon>
        <taxon>Dikarya</taxon>
        <taxon>Ascomycota</taxon>
        <taxon>Pezizomycotina</taxon>
        <taxon>Leotiomycetes</taxon>
        <taxon>Leotiomycetes incertae sedis</taxon>
        <taxon>Myxotrichaceae</taxon>
        <taxon>Oidiodendron</taxon>
    </lineage>
</organism>
<dbReference type="PANTHER" id="PTHR47784">
    <property type="entry name" value="STEROL UPTAKE CONTROL PROTEIN 2"/>
    <property type="match status" value="1"/>
</dbReference>
<dbReference type="InterPro" id="IPR021858">
    <property type="entry name" value="Fun_TF"/>
</dbReference>
<dbReference type="GO" id="GO:0001228">
    <property type="term" value="F:DNA-binding transcription activator activity, RNA polymerase II-specific"/>
    <property type="evidence" value="ECO:0007669"/>
    <property type="project" value="TreeGrafter"/>
</dbReference>
<dbReference type="OrthoDB" id="3546279at2759"/>
<evidence type="ECO:0000313" key="2">
    <source>
        <dbReference type="Proteomes" id="UP000054321"/>
    </source>
</evidence>
<dbReference type="HOGENOM" id="CLU_024934_7_1_1"/>
<reference evidence="2" key="2">
    <citation type="submission" date="2015-01" db="EMBL/GenBank/DDBJ databases">
        <title>Evolutionary Origins and Diversification of the Mycorrhizal Mutualists.</title>
        <authorList>
            <consortium name="DOE Joint Genome Institute"/>
            <consortium name="Mycorrhizal Genomics Consortium"/>
            <person name="Kohler A."/>
            <person name="Kuo A."/>
            <person name="Nagy L.G."/>
            <person name="Floudas D."/>
            <person name="Copeland A."/>
            <person name="Barry K.W."/>
            <person name="Cichocki N."/>
            <person name="Veneault-Fourrey C."/>
            <person name="LaButti K."/>
            <person name="Lindquist E.A."/>
            <person name="Lipzen A."/>
            <person name="Lundell T."/>
            <person name="Morin E."/>
            <person name="Murat C."/>
            <person name="Riley R."/>
            <person name="Ohm R."/>
            <person name="Sun H."/>
            <person name="Tunlid A."/>
            <person name="Henrissat B."/>
            <person name="Grigoriev I.V."/>
            <person name="Hibbett D.S."/>
            <person name="Martin F."/>
        </authorList>
    </citation>
    <scope>NUCLEOTIDE SEQUENCE [LARGE SCALE GENOMIC DNA]</scope>
    <source>
        <strain evidence="2">Zn</strain>
    </source>
</reference>
<dbReference type="Pfam" id="PF11951">
    <property type="entry name" value="Fungal_trans_2"/>
    <property type="match status" value="1"/>
</dbReference>
<dbReference type="InParanoid" id="A0A0C3CIZ4"/>
<proteinExistence type="predicted"/>
<dbReference type="PANTHER" id="PTHR47784:SF5">
    <property type="entry name" value="STEROL UPTAKE CONTROL PROTEIN 2"/>
    <property type="match status" value="1"/>
</dbReference>
<dbReference type="EMBL" id="KN832879">
    <property type="protein sequence ID" value="KIM99028.1"/>
    <property type="molecule type" value="Genomic_DNA"/>
</dbReference>
<sequence length="344" mass="39072">MRPKTPSSQSSSDTDEETISLSLSLIPNPASSVVSAAGNLSVTELRLIHHWSTSTFQDIFVVSSRVTDDILQNQLPELAFRNGFLMHGILGAASLHMQLLLPDPRQLRKRTDFYRTRALREFRQALNHIAPHGESFDAALIMSLLVVILCSQDYVADQDETTSTRWLSLYAGLRSIIKIRYPAGATKKELSPLLCRQLTDIRVTPALPTILVNMVRMIDYTDPDYKGLEAYCHVLDIIGELYASLSQGGLCNDLYVRALTFCSHPSDEFLIYAKQKRPRALVILMYYLCFLKLIPRVWWIKGIAQTDMSIIAATIDHKWWPYMDIPLRIKEMTDNQEIADLLLK</sequence>
<accession>A0A0C3CIZ4</accession>
<evidence type="ECO:0008006" key="3">
    <source>
        <dbReference type="Google" id="ProtNLM"/>
    </source>
</evidence>
<evidence type="ECO:0000313" key="1">
    <source>
        <dbReference type="EMBL" id="KIM99028.1"/>
    </source>
</evidence>
<keyword evidence="2" id="KW-1185">Reference proteome</keyword>
<gene>
    <name evidence="1" type="ORF">OIDMADRAFT_127590</name>
</gene>
<dbReference type="InterPro" id="IPR053157">
    <property type="entry name" value="Sterol_Uptake_Regulator"/>
</dbReference>
<dbReference type="Proteomes" id="UP000054321">
    <property type="component" value="Unassembled WGS sequence"/>
</dbReference>
<name>A0A0C3CIZ4_OIDMZ</name>
<reference evidence="1 2" key="1">
    <citation type="submission" date="2014-04" db="EMBL/GenBank/DDBJ databases">
        <authorList>
            <consortium name="DOE Joint Genome Institute"/>
            <person name="Kuo A."/>
            <person name="Martino E."/>
            <person name="Perotto S."/>
            <person name="Kohler A."/>
            <person name="Nagy L.G."/>
            <person name="Floudas D."/>
            <person name="Copeland A."/>
            <person name="Barry K.W."/>
            <person name="Cichocki N."/>
            <person name="Veneault-Fourrey C."/>
            <person name="LaButti K."/>
            <person name="Lindquist E.A."/>
            <person name="Lipzen A."/>
            <person name="Lundell T."/>
            <person name="Morin E."/>
            <person name="Murat C."/>
            <person name="Sun H."/>
            <person name="Tunlid A."/>
            <person name="Henrissat B."/>
            <person name="Grigoriev I.V."/>
            <person name="Hibbett D.S."/>
            <person name="Martin F."/>
            <person name="Nordberg H.P."/>
            <person name="Cantor M.N."/>
            <person name="Hua S.X."/>
        </authorList>
    </citation>
    <scope>NUCLEOTIDE SEQUENCE [LARGE SCALE GENOMIC DNA]</scope>
    <source>
        <strain evidence="1 2">Zn</strain>
    </source>
</reference>
<dbReference type="STRING" id="913774.A0A0C3CIZ4"/>
<protein>
    <recommendedName>
        <fullName evidence="3">Transcription factor domain-containing protein</fullName>
    </recommendedName>
</protein>